<accession>A0A4V6DXM9</accession>
<evidence type="ECO:0000313" key="3">
    <source>
        <dbReference type="Proteomes" id="UP000308133"/>
    </source>
</evidence>
<feature type="compositionally biased region" description="Low complexity" evidence="1">
    <location>
        <begin position="391"/>
        <end position="403"/>
    </location>
</feature>
<name>A0A4V6DXM9_9PEZI</name>
<feature type="region of interest" description="Disordered" evidence="1">
    <location>
        <begin position="31"/>
        <end position="133"/>
    </location>
</feature>
<feature type="region of interest" description="Disordered" evidence="1">
    <location>
        <begin position="150"/>
        <end position="232"/>
    </location>
</feature>
<dbReference type="AlphaFoldDB" id="A0A4V6DXM9"/>
<comment type="caution">
    <text evidence="2">The sequence shown here is derived from an EMBL/GenBank/DDBJ whole genome shotgun (WGS) entry which is preliminary data.</text>
</comment>
<feature type="region of interest" description="Disordered" evidence="1">
    <location>
        <begin position="721"/>
        <end position="741"/>
    </location>
</feature>
<evidence type="ECO:0000256" key="1">
    <source>
        <dbReference type="SAM" id="MobiDB-lite"/>
    </source>
</evidence>
<reference evidence="2 3" key="1">
    <citation type="submission" date="2018-02" db="EMBL/GenBank/DDBJ databases">
        <title>Draft genome sequences of Elsinoe sp., causing black scab on jojoba.</title>
        <authorList>
            <person name="Stodart B."/>
            <person name="Jeffress S."/>
            <person name="Ash G."/>
            <person name="Arun Chinnappa K."/>
        </authorList>
    </citation>
    <scope>NUCLEOTIDE SEQUENCE [LARGE SCALE GENOMIC DNA]</scope>
    <source>
        <strain evidence="2 3">Hillstone_2</strain>
    </source>
</reference>
<feature type="region of interest" description="Disordered" evidence="1">
    <location>
        <begin position="355"/>
        <end position="434"/>
    </location>
</feature>
<feature type="compositionally biased region" description="Polar residues" evidence="1">
    <location>
        <begin position="406"/>
        <end position="416"/>
    </location>
</feature>
<feature type="compositionally biased region" description="Basic and acidic residues" evidence="1">
    <location>
        <begin position="547"/>
        <end position="556"/>
    </location>
</feature>
<proteinExistence type="predicted"/>
<feature type="compositionally biased region" description="Basic and acidic residues" evidence="1">
    <location>
        <begin position="163"/>
        <end position="180"/>
    </location>
</feature>
<gene>
    <name evidence="2" type="ORF">C1H76_1555</name>
</gene>
<feature type="region of interest" description="Disordered" evidence="1">
    <location>
        <begin position="450"/>
        <end position="496"/>
    </location>
</feature>
<feature type="compositionally biased region" description="Basic and acidic residues" evidence="1">
    <location>
        <begin position="513"/>
        <end position="539"/>
    </location>
</feature>
<protein>
    <submittedName>
        <fullName evidence="2">Uncharacterized protein</fullName>
    </submittedName>
</protein>
<feature type="compositionally biased region" description="Basic and acidic residues" evidence="1">
    <location>
        <begin position="355"/>
        <end position="378"/>
    </location>
</feature>
<feature type="compositionally biased region" description="Polar residues" evidence="1">
    <location>
        <begin position="31"/>
        <end position="44"/>
    </location>
</feature>
<feature type="compositionally biased region" description="Basic and acidic residues" evidence="1">
    <location>
        <begin position="597"/>
        <end position="624"/>
    </location>
</feature>
<feature type="compositionally biased region" description="Basic and acidic residues" evidence="1">
    <location>
        <begin position="472"/>
        <end position="496"/>
    </location>
</feature>
<feature type="compositionally biased region" description="Polar residues" evidence="1">
    <location>
        <begin position="559"/>
        <end position="571"/>
    </location>
</feature>
<evidence type="ECO:0000313" key="2">
    <source>
        <dbReference type="EMBL" id="TKX26202.1"/>
    </source>
</evidence>
<organism evidence="2 3">
    <name type="scientific">Elsinoe australis</name>
    <dbReference type="NCBI Taxonomy" id="40998"/>
    <lineage>
        <taxon>Eukaryota</taxon>
        <taxon>Fungi</taxon>
        <taxon>Dikarya</taxon>
        <taxon>Ascomycota</taxon>
        <taxon>Pezizomycotina</taxon>
        <taxon>Dothideomycetes</taxon>
        <taxon>Dothideomycetidae</taxon>
        <taxon>Myriangiales</taxon>
        <taxon>Elsinoaceae</taxon>
        <taxon>Elsinoe</taxon>
    </lineage>
</organism>
<feature type="compositionally biased region" description="Basic residues" evidence="1">
    <location>
        <begin position="45"/>
        <end position="59"/>
    </location>
</feature>
<feature type="region of interest" description="Disordered" evidence="1">
    <location>
        <begin position="513"/>
        <end position="631"/>
    </location>
</feature>
<dbReference type="EMBL" id="PTQR01000014">
    <property type="protein sequence ID" value="TKX26202.1"/>
    <property type="molecule type" value="Genomic_DNA"/>
</dbReference>
<sequence length="793" mass="87561">MAEYISLSSLPHRNRRFFSLSSTKLLCENNISRNRPTYSPQHSTTKPHPRSILKMRRTMRSPSREPPTSRPSTRPSGSASKSHPPISMHNRTVSPNRPRSPYPYTSTSAYASTDLSPDAHAQDPAQDGGPRFTSAPAAVAAARVLTATHPLPLAPVHRKPAKPRSEGRHFASAKEKHAESAPKPASAQQQRKPAPAPLNDPARSAPPLKPIDGPIAPSPVRTPSTNRRLADPNRVRTFGIGGEGLTLGYAQTPRTPRVGEGFDLVPLSARLDSVPATPRGYEREDGVPNYLGGARFVSREEEREIAIEKEKEEERVRRLKESFVPMNEPGSWSANVTGPLPRVRARGSRPVLRLDEEAKRRAEEGESGRSLSRVREKVGGWVKKGPSRNGSTASAKSAKPAKAQSRPVTPSRSRPGTAQDEREKGPQRSGSLVEKALDFFAPDRHDLMAAGAGTGLKGRMRVKAGLPPTPSKKVEQEAKQKDSLESDTSEPRDEDVWRFSRTMGARLEQLEKENAAAKQRDAEYAARADRKKVEEERSRAMNMLTGGEDKGEHDARPGTSDSQVTTMTQFINARDSVDSDIPRPPPLVIRKQQTGPEPREIWKEIEKAQVPKEEKTTKGKEKEAAGFGMNYLPPMEFGQKAIGTHPALRDAQQKAALQLGDRSSEVTIWPRQSQFNRFTTYSDFGGNPFVSNKKDTTKQAPSLSVLPEADAIVSTSLSAVQTREAESPESSYGPDHQPYIPPRAQWRRASTMEDVRSLQNARDTAFYGFYDELLPSGKRESVAQNMKRRPSYF</sequence>
<dbReference type="Proteomes" id="UP000308133">
    <property type="component" value="Unassembled WGS sequence"/>
</dbReference>
<feature type="compositionally biased region" description="Polar residues" evidence="1">
    <location>
        <begin position="89"/>
        <end position="115"/>
    </location>
</feature>